<dbReference type="Proteomes" id="UP001165641">
    <property type="component" value="Unassembled WGS sequence"/>
</dbReference>
<evidence type="ECO:0008006" key="5">
    <source>
        <dbReference type="Google" id="ProtNLM"/>
    </source>
</evidence>
<evidence type="ECO:0000256" key="1">
    <source>
        <dbReference type="SAM" id="Phobius"/>
    </source>
</evidence>
<dbReference type="InterPro" id="IPR006311">
    <property type="entry name" value="TAT_signal"/>
</dbReference>
<dbReference type="RefSeq" id="WP_271887616.1">
    <property type="nucleotide sequence ID" value="NZ_JAQBIE010000003.1"/>
</dbReference>
<feature type="signal peptide" evidence="2">
    <location>
        <begin position="1"/>
        <end position="18"/>
    </location>
</feature>
<keyword evidence="2" id="KW-0732">Signal</keyword>
<feature type="chain" id="PRO_5045603939" description="DUF2937 family protein" evidence="2">
    <location>
        <begin position="19"/>
        <end position="259"/>
    </location>
</feature>
<keyword evidence="1" id="KW-1133">Transmembrane helix</keyword>
<feature type="transmembrane region" description="Helical" evidence="1">
    <location>
        <begin position="226"/>
        <end position="244"/>
    </location>
</feature>
<comment type="caution">
    <text evidence="3">The sequence shown here is derived from an EMBL/GenBank/DDBJ whole genome shotgun (WGS) entry which is preliminary data.</text>
</comment>
<evidence type="ECO:0000313" key="4">
    <source>
        <dbReference type="Proteomes" id="UP001165641"/>
    </source>
</evidence>
<reference evidence="3" key="1">
    <citation type="submission" date="2022-12" db="EMBL/GenBank/DDBJ databases">
        <title>Paracoccus onchidii sp. nov., isolated from a marine invertebrate from the South China Sea.</title>
        <authorList>
            <person name="Xu S."/>
            <person name="Liu Z."/>
            <person name="Xu Y."/>
        </authorList>
    </citation>
    <scope>NUCLEOTIDE SEQUENCE</scope>
    <source>
        <strain evidence="3">Z330</strain>
    </source>
</reference>
<name>A0ABT4ZAU7_9RHOB</name>
<keyword evidence="1" id="KW-0812">Transmembrane</keyword>
<dbReference type="EMBL" id="JAQBIE010000003">
    <property type="protein sequence ID" value="MDB6176485.1"/>
    <property type="molecule type" value="Genomic_DNA"/>
</dbReference>
<keyword evidence="1" id="KW-0472">Membrane</keyword>
<proteinExistence type="predicted"/>
<sequence>MQIARRNLMLGVSGTALAVAASGGAADAQLSEIRQRFAGLFYDLLNQLEDAIDRLTSLLNPDGVPDEDGAANEIRDVIKGLSEVQNADDMQELTRTEYTDLAEQIVARDAFTPPDPEALDTALAAGEADRSADDSWQEAIADILLESMGFEADEIDQLRNILPFADLGSEFRQLHRALAEGDWARAKRILERIVRKVFSRSVIASVVETVDGPLAQKLMRALAARAVPLLGWAWFVAAVCLAIFRNRERLLELSVGNDI</sequence>
<evidence type="ECO:0000256" key="2">
    <source>
        <dbReference type="SAM" id="SignalP"/>
    </source>
</evidence>
<dbReference type="PROSITE" id="PS51318">
    <property type="entry name" value="TAT"/>
    <property type="match status" value="1"/>
</dbReference>
<accession>A0ABT4ZAU7</accession>
<keyword evidence="4" id="KW-1185">Reference proteome</keyword>
<gene>
    <name evidence="3" type="ORF">PAF17_03080</name>
</gene>
<organism evidence="3 4">
    <name type="scientific">Paracoccus onchidii</name>
    <dbReference type="NCBI Taxonomy" id="3017813"/>
    <lineage>
        <taxon>Bacteria</taxon>
        <taxon>Pseudomonadati</taxon>
        <taxon>Pseudomonadota</taxon>
        <taxon>Alphaproteobacteria</taxon>
        <taxon>Rhodobacterales</taxon>
        <taxon>Paracoccaceae</taxon>
        <taxon>Paracoccus</taxon>
    </lineage>
</organism>
<protein>
    <recommendedName>
        <fullName evidence="5">DUF2937 family protein</fullName>
    </recommendedName>
</protein>
<evidence type="ECO:0000313" key="3">
    <source>
        <dbReference type="EMBL" id="MDB6176485.1"/>
    </source>
</evidence>